<reference evidence="3" key="1">
    <citation type="journal article" date="2012" name="Microbiology">
        <title>Localization and molecular characterization of putative O antigen gene clusters of Providencia species.</title>
        <authorList>
            <person name="Ovchinnikova O.G."/>
            <person name="Liu B."/>
            <person name="Guo D."/>
            <person name="Kocharova N.A."/>
            <person name="Shashkov A.S."/>
            <person name="Chen M."/>
            <person name="Feng L."/>
            <person name="Rozalski A."/>
            <person name="Knirel Y.A."/>
            <person name="Wang L."/>
        </authorList>
    </citation>
    <scope>NUCLEOTIDE SEQUENCE</scope>
</reference>
<accession>H9XTR1</accession>
<evidence type="ECO:0000256" key="2">
    <source>
        <dbReference type="ARBA" id="ARBA00022679"/>
    </source>
</evidence>
<dbReference type="PANTHER" id="PTHR11927">
    <property type="entry name" value="GALACTOSIDE 2-L-FUCOSYLTRANSFERASE"/>
    <property type="match status" value="1"/>
</dbReference>
<dbReference type="GO" id="GO:0016020">
    <property type="term" value="C:membrane"/>
    <property type="evidence" value="ECO:0007669"/>
    <property type="project" value="InterPro"/>
</dbReference>
<evidence type="ECO:0000313" key="3">
    <source>
        <dbReference type="EMBL" id="AFH02807.1"/>
    </source>
</evidence>
<dbReference type="InterPro" id="IPR002516">
    <property type="entry name" value="Glyco_trans_11"/>
</dbReference>
<proteinExistence type="predicted"/>
<dbReference type="PANTHER" id="PTHR11927:SF9">
    <property type="entry name" value="L-FUCOSYLTRANSFERASE"/>
    <property type="match status" value="1"/>
</dbReference>
<organism evidence="3">
    <name type="scientific">Providencia alcalifaciens</name>
    <dbReference type="NCBI Taxonomy" id="126385"/>
    <lineage>
        <taxon>Bacteria</taxon>
        <taxon>Pseudomonadati</taxon>
        <taxon>Pseudomonadota</taxon>
        <taxon>Gammaproteobacteria</taxon>
        <taxon>Enterobacterales</taxon>
        <taxon>Morganellaceae</taxon>
        <taxon>Providencia</taxon>
    </lineage>
</organism>
<evidence type="ECO:0000256" key="1">
    <source>
        <dbReference type="ARBA" id="ARBA00022676"/>
    </source>
</evidence>
<dbReference type="EMBL" id="JN097785">
    <property type="protein sequence ID" value="AFH02807.1"/>
    <property type="molecule type" value="Genomic_DNA"/>
</dbReference>
<dbReference type="GO" id="GO:0005975">
    <property type="term" value="P:carbohydrate metabolic process"/>
    <property type="evidence" value="ECO:0007669"/>
    <property type="project" value="InterPro"/>
</dbReference>
<protein>
    <submittedName>
        <fullName evidence="3">Glycosyltransferase</fullName>
    </submittedName>
</protein>
<dbReference type="CDD" id="cd11301">
    <property type="entry name" value="Fut1_Fut2_like"/>
    <property type="match status" value="1"/>
</dbReference>
<dbReference type="GO" id="GO:0008107">
    <property type="term" value="F:galactoside 2-alpha-L-fucosyltransferase activity"/>
    <property type="evidence" value="ECO:0007669"/>
    <property type="project" value="InterPro"/>
</dbReference>
<keyword evidence="2 3" id="KW-0808">Transferase</keyword>
<keyword evidence="1" id="KW-0328">Glycosyltransferase</keyword>
<sequence length="303" mass="35392">MKINGKESSMKIKQKKIISHLIGGLGNQLFQYATSYALAKENNAKIVIDDRLFKKYKLHGGYRLDKLNIIGEKISSIDKLLFPLILCKLSQKENFIFKSTKKFILEKKTSSFKYLTFSDKEHTKMLIGYWQNAIYFQKYFSELKEMFVPLDISQEQLDLSIQIHAQQSVALHVRRGDYISNKNALAMHGICSIDYYKNSIQHINAKLEKPFFYIFSNDKLWCEENLTPLFDGNFHIVENNSQEIDLWLISQCQHHIIANSTFSWWGAWLANSDSQIVITPDPWFNKEIDIPSPVLSHWLKLKK</sequence>
<name>H9XTR1_9GAMM</name>
<dbReference type="Pfam" id="PF01531">
    <property type="entry name" value="Glyco_transf_11"/>
    <property type="match status" value="1"/>
</dbReference>
<dbReference type="AlphaFoldDB" id="H9XTR1"/>
<gene>
    <name evidence="3" type="primary">wdcS</name>
</gene>